<accession>A0A4R1I4X3</accession>
<dbReference type="EMBL" id="SMFZ01000001">
    <property type="protein sequence ID" value="TCK25072.1"/>
    <property type="molecule type" value="Genomic_DNA"/>
</dbReference>
<evidence type="ECO:0000259" key="1">
    <source>
        <dbReference type="Pfam" id="PF00149"/>
    </source>
</evidence>
<protein>
    <submittedName>
        <fullName evidence="2">Icc-related predicted phosphoesterase</fullName>
    </submittedName>
</protein>
<evidence type="ECO:0000313" key="2">
    <source>
        <dbReference type="EMBL" id="TCK25072.1"/>
    </source>
</evidence>
<dbReference type="OrthoDB" id="3569607at2"/>
<dbReference type="SUPFAM" id="SSF56300">
    <property type="entry name" value="Metallo-dependent phosphatases"/>
    <property type="match status" value="1"/>
</dbReference>
<gene>
    <name evidence="2" type="ORF">EV378_0869</name>
</gene>
<feature type="domain" description="Calcineurin-like phosphoesterase" evidence="1">
    <location>
        <begin position="1"/>
        <end position="234"/>
    </location>
</feature>
<dbReference type="Pfam" id="PF00149">
    <property type="entry name" value="Metallophos"/>
    <property type="match status" value="1"/>
</dbReference>
<dbReference type="InterPro" id="IPR004843">
    <property type="entry name" value="Calcineurin-like_PHP"/>
</dbReference>
<name>A0A4R1I4X3_PSEEN</name>
<comment type="caution">
    <text evidence="2">The sequence shown here is derived from an EMBL/GenBank/DDBJ whole genome shotgun (WGS) entry which is preliminary data.</text>
</comment>
<sequence length="263" mass="28923">MRLHVVSDVHGNDRALARAADGADGLIVLGDLLEFVDYRNPELGIMGRLLGAEVTAAFTRLRGSGERAAMVELLEDAWSRFDNPREVVREEVAAHYARTFAVLDKFDVPVWAIPGNVDMPEIWPTDTSVSLVDNSVDVIDGLRFGFVGGVPLPPGMPARNSGPWQPHFIVDEEFDATVSALGPVDVLCSHAPPGVPDLAYDVVARRREGASPALRNRIAVDRPSHSLFGHVHQPLAQRRRVGDTECVNVGHFRLTEQPYVLRW</sequence>
<dbReference type="AlphaFoldDB" id="A0A4R1I4X3"/>
<organism evidence="2 3">
    <name type="scientific">Pseudonocardia endophytica</name>
    <dbReference type="NCBI Taxonomy" id="401976"/>
    <lineage>
        <taxon>Bacteria</taxon>
        <taxon>Bacillati</taxon>
        <taxon>Actinomycetota</taxon>
        <taxon>Actinomycetes</taxon>
        <taxon>Pseudonocardiales</taxon>
        <taxon>Pseudonocardiaceae</taxon>
        <taxon>Pseudonocardia</taxon>
    </lineage>
</organism>
<dbReference type="Proteomes" id="UP000295560">
    <property type="component" value="Unassembled WGS sequence"/>
</dbReference>
<proteinExistence type="predicted"/>
<dbReference type="Gene3D" id="3.60.21.10">
    <property type="match status" value="1"/>
</dbReference>
<dbReference type="RefSeq" id="WP_132421421.1">
    <property type="nucleotide sequence ID" value="NZ_SMFZ01000001.1"/>
</dbReference>
<reference evidence="2 3" key="1">
    <citation type="submission" date="2019-03" db="EMBL/GenBank/DDBJ databases">
        <title>Sequencing the genomes of 1000 actinobacteria strains.</title>
        <authorList>
            <person name="Klenk H.-P."/>
        </authorList>
    </citation>
    <scope>NUCLEOTIDE SEQUENCE [LARGE SCALE GENOMIC DNA]</scope>
    <source>
        <strain evidence="2 3">DSM 44969</strain>
    </source>
</reference>
<evidence type="ECO:0000313" key="3">
    <source>
        <dbReference type="Proteomes" id="UP000295560"/>
    </source>
</evidence>
<keyword evidence="3" id="KW-1185">Reference proteome</keyword>
<dbReference type="InterPro" id="IPR029052">
    <property type="entry name" value="Metallo-depent_PP-like"/>
</dbReference>
<dbReference type="GO" id="GO:0016787">
    <property type="term" value="F:hydrolase activity"/>
    <property type="evidence" value="ECO:0007669"/>
    <property type="project" value="InterPro"/>
</dbReference>